<name>A0A225CYE8_9BACT</name>
<dbReference type="AlphaFoldDB" id="A0A225CYE8"/>
<dbReference type="EMBL" id="NIDE01000020">
    <property type="protein sequence ID" value="OWK34262.1"/>
    <property type="molecule type" value="Genomic_DNA"/>
</dbReference>
<sequence>MILARLLLAILYGPSLSALASPNWTVRDRADARLRSSPLGTLAAALDVSDDPERAYRAGRIAAGRCPWLVDGGVRLSAWMAMCGRERLPEHATRFWDACDRRRVLEDELRAAGMLTPDEIPLWQIMPLYASDVPNELERRKPRLVAKK</sequence>
<dbReference type="RefSeq" id="WP_088260562.1">
    <property type="nucleotide sequence ID" value="NZ_NIDE01000020.1"/>
</dbReference>
<feature type="signal peptide" evidence="1">
    <location>
        <begin position="1"/>
        <end position="20"/>
    </location>
</feature>
<gene>
    <name evidence="2" type="ORF">FRUB_10233</name>
</gene>
<keyword evidence="1" id="KW-0732">Signal</keyword>
<organism evidence="2 3">
    <name type="scientific">Fimbriiglobus ruber</name>
    <dbReference type="NCBI Taxonomy" id="1908690"/>
    <lineage>
        <taxon>Bacteria</taxon>
        <taxon>Pseudomonadati</taxon>
        <taxon>Planctomycetota</taxon>
        <taxon>Planctomycetia</taxon>
        <taxon>Gemmatales</taxon>
        <taxon>Gemmataceae</taxon>
        <taxon>Fimbriiglobus</taxon>
    </lineage>
</organism>
<protein>
    <submittedName>
        <fullName evidence="2">Uncharacterized protein</fullName>
    </submittedName>
</protein>
<reference evidence="3" key="1">
    <citation type="submission" date="2017-06" db="EMBL/GenBank/DDBJ databases">
        <title>Genome analysis of Fimbriiglobus ruber SP5, the first member of the order Planctomycetales with confirmed chitinolytic capability.</title>
        <authorList>
            <person name="Ravin N.V."/>
            <person name="Rakitin A.L."/>
            <person name="Ivanova A.A."/>
            <person name="Beletsky A.V."/>
            <person name="Kulichevskaya I.S."/>
            <person name="Mardanov A.V."/>
            <person name="Dedysh S.N."/>
        </authorList>
    </citation>
    <scope>NUCLEOTIDE SEQUENCE [LARGE SCALE GENOMIC DNA]</scope>
    <source>
        <strain evidence="3">SP5</strain>
    </source>
</reference>
<evidence type="ECO:0000313" key="2">
    <source>
        <dbReference type="EMBL" id="OWK34262.1"/>
    </source>
</evidence>
<dbReference type="Proteomes" id="UP000214646">
    <property type="component" value="Unassembled WGS sequence"/>
</dbReference>
<keyword evidence="3" id="KW-1185">Reference proteome</keyword>
<comment type="caution">
    <text evidence="2">The sequence shown here is derived from an EMBL/GenBank/DDBJ whole genome shotgun (WGS) entry which is preliminary data.</text>
</comment>
<accession>A0A225CYE8</accession>
<proteinExistence type="predicted"/>
<evidence type="ECO:0000256" key="1">
    <source>
        <dbReference type="SAM" id="SignalP"/>
    </source>
</evidence>
<evidence type="ECO:0000313" key="3">
    <source>
        <dbReference type="Proteomes" id="UP000214646"/>
    </source>
</evidence>
<feature type="chain" id="PRO_5012556196" evidence="1">
    <location>
        <begin position="21"/>
        <end position="148"/>
    </location>
</feature>